<feature type="transmembrane region" description="Helical" evidence="2">
    <location>
        <begin position="124"/>
        <end position="150"/>
    </location>
</feature>
<evidence type="ECO:0000256" key="1">
    <source>
        <dbReference type="SAM" id="MobiDB-lite"/>
    </source>
</evidence>
<keyword evidence="5" id="KW-1185">Reference proteome</keyword>
<feature type="transmembrane region" description="Helical" evidence="2">
    <location>
        <begin position="92"/>
        <end position="112"/>
    </location>
</feature>
<feature type="transmembrane region" description="Helical" evidence="2">
    <location>
        <begin position="156"/>
        <end position="178"/>
    </location>
</feature>
<comment type="caution">
    <text evidence="4">The sequence shown here is derived from an EMBL/GenBank/DDBJ whole genome shotgun (WGS) entry which is preliminary data.</text>
</comment>
<keyword evidence="2" id="KW-1133">Transmembrane helix</keyword>
<protein>
    <recommendedName>
        <fullName evidence="3">DUF7598 domain-containing protein</fullName>
    </recommendedName>
</protein>
<name>A0ABR3IT32_9AGAR</name>
<feature type="compositionally biased region" description="Basic and acidic residues" evidence="1">
    <location>
        <begin position="343"/>
        <end position="357"/>
    </location>
</feature>
<evidence type="ECO:0000259" key="3">
    <source>
        <dbReference type="Pfam" id="PF24535"/>
    </source>
</evidence>
<keyword evidence="2" id="KW-0812">Transmembrane</keyword>
<feature type="compositionally biased region" description="Pro residues" evidence="1">
    <location>
        <begin position="270"/>
        <end position="287"/>
    </location>
</feature>
<dbReference type="InterPro" id="IPR056019">
    <property type="entry name" value="DUF7598"/>
</dbReference>
<feature type="region of interest" description="Disordered" evidence="1">
    <location>
        <begin position="229"/>
        <end position="252"/>
    </location>
</feature>
<evidence type="ECO:0000313" key="4">
    <source>
        <dbReference type="EMBL" id="KAL0946452.1"/>
    </source>
</evidence>
<dbReference type="Proteomes" id="UP001556367">
    <property type="component" value="Unassembled WGS sequence"/>
</dbReference>
<accession>A0ABR3IT32</accession>
<organism evidence="4 5">
    <name type="scientific">Hohenbuehelia grisea</name>
    <dbReference type="NCBI Taxonomy" id="104357"/>
    <lineage>
        <taxon>Eukaryota</taxon>
        <taxon>Fungi</taxon>
        <taxon>Dikarya</taxon>
        <taxon>Basidiomycota</taxon>
        <taxon>Agaricomycotina</taxon>
        <taxon>Agaricomycetes</taxon>
        <taxon>Agaricomycetidae</taxon>
        <taxon>Agaricales</taxon>
        <taxon>Pleurotineae</taxon>
        <taxon>Pleurotaceae</taxon>
        <taxon>Hohenbuehelia</taxon>
    </lineage>
</organism>
<sequence length="368" mass="39543">MAKIDFRKYTFYGLNAVRALSIISLLLVFASSIYFMANNIKAVNAFEASKQAGAGASNISADDTNPDVISATDLMDCDYIEGSSVPNQPAGVFWAVVSSLLIIFQVIILIFSEVSWPIKFFDRFFPVLGSNFGLGALGIFQCLISTQILSHFVDDFTLVSAFFLFALGCLNMLLGLIYRESAKSKRSIRAWRADAHDGAGLPTTNPFGSENKSSYPVFVNASPQPTFMPSADPFADDKARSPSPASSRAVGMGFGRQGEKAAGLRGFILQPPPESLPRYAPPPPPSQVPSYTSSPRSRGASPVRNHGGRPASAARTSTSSFASPSQPVSPLALEYADADDDKESVRRGRRASDDRAETPVFRSSPTAL</sequence>
<reference evidence="5" key="1">
    <citation type="submission" date="2024-06" db="EMBL/GenBank/DDBJ databases">
        <title>Multi-omics analyses provide insights into the biosynthesis of the anticancer antibiotic pleurotin in Hohenbuehelia grisea.</title>
        <authorList>
            <person name="Weaver J.A."/>
            <person name="Alberti F."/>
        </authorList>
    </citation>
    <scope>NUCLEOTIDE SEQUENCE [LARGE SCALE GENOMIC DNA]</scope>
    <source>
        <strain evidence="5">T-177</strain>
    </source>
</reference>
<dbReference type="Pfam" id="PF24535">
    <property type="entry name" value="DUF7598"/>
    <property type="match status" value="1"/>
</dbReference>
<feature type="transmembrane region" description="Helical" evidence="2">
    <location>
        <begin position="12"/>
        <end position="37"/>
    </location>
</feature>
<keyword evidence="2" id="KW-0472">Membrane</keyword>
<evidence type="ECO:0000256" key="2">
    <source>
        <dbReference type="SAM" id="Phobius"/>
    </source>
</evidence>
<feature type="domain" description="DUF7598" evidence="3">
    <location>
        <begin position="92"/>
        <end position="176"/>
    </location>
</feature>
<feature type="compositionally biased region" description="Low complexity" evidence="1">
    <location>
        <begin position="310"/>
        <end position="330"/>
    </location>
</feature>
<feature type="region of interest" description="Disordered" evidence="1">
    <location>
        <begin position="267"/>
        <end position="368"/>
    </location>
</feature>
<dbReference type="EMBL" id="JASNQZ010000015">
    <property type="protein sequence ID" value="KAL0946452.1"/>
    <property type="molecule type" value="Genomic_DNA"/>
</dbReference>
<gene>
    <name evidence="4" type="ORF">HGRIS_012675</name>
</gene>
<proteinExistence type="predicted"/>
<evidence type="ECO:0000313" key="5">
    <source>
        <dbReference type="Proteomes" id="UP001556367"/>
    </source>
</evidence>